<keyword evidence="2" id="KW-1185">Reference proteome</keyword>
<reference evidence="1 2" key="1">
    <citation type="submission" date="2020-08" db="EMBL/GenBank/DDBJ databases">
        <title>Genome sequence of Sphingomonas sediminicola KACC 15039T.</title>
        <authorList>
            <person name="Hyun D.-W."/>
            <person name="Bae J.-W."/>
        </authorList>
    </citation>
    <scope>NUCLEOTIDE SEQUENCE [LARGE SCALE GENOMIC DNA]</scope>
    <source>
        <strain evidence="1 2">KACC 15039</strain>
    </source>
</reference>
<dbReference type="Proteomes" id="UP000516105">
    <property type="component" value="Chromosome"/>
</dbReference>
<protein>
    <submittedName>
        <fullName evidence="1">Uncharacterized protein</fullName>
    </submittedName>
</protein>
<gene>
    <name evidence="1" type="ORF">H9L14_11335</name>
</gene>
<organism evidence="1 2">
    <name type="scientific">Sphingomonas sediminicola</name>
    <dbReference type="NCBI Taxonomy" id="386874"/>
    <lineage>
        <taxon>Bacteria</taxon>
        <taxon>Pseudomonadati</taxon>
        <taxon>Pseudomonadota</taxon>
        <taxon>Alphaproteobacteria</taxon>
        <taxon>Sphingomonadales</taxon>
        <taxon>Sphingomonadaceae</taxon>
        <taxon>Sphingomonas</taxon>
    </lineage>
</organism>
<evidence type="ECO:0000313" key="2">
    <source>
        <dbReference type="Proteomes" id="UP000516105"/>
    </source>
</evidence>
<dbReference type="EMBL" id="CP060782">
    <property type="protein sequence ID" value="QNP45227.1"/>
    <property type="molecule type" value="Genomic_DNA"/>
</dbReference>
<dbReference type="RefSeq" id="WP_187708183.1">
    <property type="nucleotide sequence ID" value="NZ_CP060782.1"/>
</dbReference>
<proteinExistence type="predicted"/>
<name>A0ABX6T5W6_9SPHN</name>
<accession>A0ABX6T5W6</accession>
<evidence type="ECO:0000313" key="1">
    <source>
        <dbReference type="EMBL" id="QNP45227.1"/>
    </source>
</evidence>
<sequence>MNVDLPEPVPVYVTYLTAEAGPNGPKFRADPYSRDPALLARYFGDGQQQVAAFNP</sequence>